<feature type="region of interest" description="Disordered" evidence="1">
    <location>
        <begin position="164"/>
        <end position="205"/>
    </location>
</feature>
<comment type="caution">
    <text evidence="3">The sequence shown here is derived from an EMBL/GenBank/DDBJ whole genome shotgun (WGS) entry which is preliminary data.</text>
</comment>
<dbReference type="AlphaFoldDB" id="A0A0B4H1B3"/>
<keyword evidence="2" id="KW-0732">Signal</keyword>
<proteinExistence type="predicted"/>
<dbReference type="OrthoDB" id="4923119at2759"/>
<sequence length="326" mass="35965">MTKLFNLFATLLFVSSAIAQNGSDSPSNGKEGDKPAGGSSNKDIEAACSAPECFEGKKLSYYIVYSQECTKERQTEEVCLGSDAWCGHGNRPELYGSKEKCLELRPKPQGKAPWQPEGKADCNDETEACLGTEFVCSSLSNEILVVEYIEFDIDNFEKLCLEQRSKQGDSPPTEDNSPPKEDNNPPKQPEKPFFQLPNSESCSKPGADEEPCLGTIAWCDKHGQQQGLGDKYACLLTRGFDLKAFEETFRKRLITPVKEGILTWAQNVTKNTAIREILLNATTETTQKAITTDLSGFMDKVKGSLQGQTLEGVRKGLEKYAGQKLF</sequence>
<dbReference type="EMBL" id="AZNH01000027">
    <property type="protein sequence ID" value="KID85802.1"/>
    <property type="molecule type" value="Genomic_DNA"/>
</dbReference>
<feature type="chain" id="PRO_5002090104" evidence="2">
    <location>
        <begin position="20"/>
        <end position="326"/>
    </location>
</feature>
<feature type="region of interest" description="Disordered" evidence="1">
    <location>
        <begin position="21"/>
        <end position="42"/>
    </location>
</feature>
<organism evidence="3 4">
    <name type="scientific">Metarhizium guizhouense (strain ARSEF 977)</name>
    <dbReference type="NCBI Taxonomy" id="1276136"/>
    <lineage>
        <taxon>Eukaryota</taxon>
        <taxon>Fungi</taxon>
        <taxon>Dikarya</taxon>
        <taxon>Ascomycota</taxon>
        <taxon>Pezizomycotina</taxon>
        <taxon>Sordariomycetes</taxon>
        <taxon>Hypocreomycetidae</taxon>
        <taxon>Hypocreales</taxon>
        <taxon>Clavicipitaceae</taxon>
        <taxon>Metarhizium</taxon>
    </lineage>
</organism>
<evidence type="ECO:0000313" key="4">
    <source>
        <dbReference type="Proteomes" id="UP000031192"/>
    </source>
</evidence>
<evidence type="ECO:0000256" key="1">
    <source>
        <dbReference type="SAM" id="MobiDB-lite"/>
    </source>
</evidence>
<feature type="signal peptide" evidence="2">
    <location>
        <begin position="1"/>
        <end position="19"/>
    </location>
</feature>
<keyword evidence="4" id="KW-1185">Reference proteome</keyword>
<dbReference type="Proteomes" id="UP000031192">
    <property type="component" value="Unassembled WGS sequence"/>
</dbReference>
<reference evidence="3 4" key="1">
    <citation type="journal article" date="2014" name="Proc. Natl. Acad. Sci. U.S.A.">
        <title>Trajectory and genomic determinants of fungal-pathogen speciation and host adaptation.</title>
        <authorList>
            <person name="Hu X."/>
            <person name="Xiao G."/>
            <person name="Zheng P."/>
            <person name="Shang Y."/>
            <person name="Su Y."/>
            <person name="Zhang X."/>
            <person name="Liu X."/>
            <person name="Zhan S."/>
            <person name="St Leger R.J."/>
            <person name="Wang C."/>
        </authorList>
    </citation>
    <scope>NUCLEOTIDE SEQUENCE [LARGE SCALE GENOMIC DNA]</scope>
    <source>
        <strain evidence="3 4">ARSEF 977</strain>
    </source>
</reference>
<evidence type="ECO:0000256" key="2">
    <source>
        <dbReference type="SAM" id="SignalP"/>
    </source>
</evidence>
<gene>
    <name evidence="3" type="ORF">MGU_07110</name>
</gene>
<accession>A0A0B4H1B3</accession>
<protein>
    <submittedName>
        <fullName evidence="3">Uncharacterized protein</fullName>
    </submittedName>
</protein>
<dbReference type="HOGENOM" id="CLU_877126_0_0_1"/>
<name>A0A0B4H1B3_METGA</name>
<evidence type="ECO:0000313" key="3">
    <source>
        <dbReference type="EMBL" id="KID85802.1"/>
    </source>
</evidence>
<feature type="compositionally biased region" description="Basic and acidic residues" evidence="1">
    <location>
        <begin position="177"/>
        <end position="190"/>
    </location>
</feature>